<dbReference type="Gene3D" id="1.10.10.10">
    <property type="entry name" value="Winged helix-like DNA-binding domain superfamily/Winged helix DNA-binding domain"/>
    <property type="match status" value="1"/>
</dbReference>
<dbReference type="SUPFAM" id="SSF46689">
    <property type="entry name" value="Homeodomain-like"/>
    <property type="match status" value="1"/>
</dbReference>
<feature type="compositionally biased region" description="Polar residues" evidence="1">
    <location>
        <begin position="72"/>
        <end position="92"/>
    </location>
</feature>
<dbReference type="AlphaFoldDB" id="A0A0D2G8Y6"/>
<evidence type="ECO:0000313" key="2">
    <source>
        <dbReference type="EMBL" id="KIW68374.1"/>
    </source>
</evidence>
<evidence type="ECO:0000313" key="3">
    <source>
        <dbReference type="Proteomes" id="UP000054266"/>
    </source>
</evidence>
<dbReference type="STRING" id="5601.A0A0D2G8Y6"/>
<accession>A0A0D2G8Y6</accession>
<dbReference type="HOGENOM" id="CLU_470089_0_0_1"/>
<evidence type="ECO:0000256" key="1">
    <source>
        <dbReference type="SAM" id="MobiDB-lite"/>
    </source>
</evidence>
<dbReference type="EMBL" id="KN846958">
    <property type="protein sequence ID" value="KIW68374.1"/>
    <property type="molecule type" value="Genomic_DNA"/>
</dbReference>
<keyword evidence="3" id="KW-1185">Reference proteome</keyword>
<dbReference type="InterPro" id="IPR036388">
    <property type="entry name" value="WH-like_DNA-bd_sf"/>
</dbReference>
<dbReference type="InterPro" id="IPR009057">
    <property type="entry name" value="Homeodomain-like_sf"/>
</dbReference>
<feature type="compositionally biased region" description="Polar residues" evidence="1">
    <location>
        <begin position="294"/>
        <end position="313"/>
    </location>
</feature>
<organism evidence="2 3">
    <name type="scientific">Phialophora macrospora</name>
    <dbReference type="NCBI Taxonomy" id="1851006"/>
    <lineage>
        <taxon>Eukaryota</taxon>
        <taxon>Fungi</taxon>
        <taxon>Dikarya</taxon>
        <taxon>Ascomycota</taxon>
        <taxon>Pezizomycotina</taxon>
        <taxon>Eurotiomycetes</taxon>
        <taxon>Chaetothyriomycetidae</taxon>
        <taxon>Chaetothyriales</taxon>
        <taxon>Herpotrichiellaceae</taxon>
        <taxon>Phialophora</taxon>
    </lineage>
</organism>
<feature type="compositionally biased region" description="Polar residues" evidence="1">
    <location>
        <begin position="347"/>
        <end position="364"/>
    </location>
</feature>
<protein>
    <submittedName>
        <fullName evidence="2">Uncharacterized protein</fullName>
    </submittedName>
</protein>
<proteinExistence type="predicted"/>
<name>A0A0D2G8Y6_9EURO</name>
<feature type="region of interest" description="Disordered" evidence="1">
    <location>
        <begin position="65"/>
        <end position="94"/>
    </location>
</feature>
<sequence length="582" mass="64614">MGTQRSNSDYLKLHGSHMAAVSSVETRLPSPPDQFGNDFRGVLIGEKGSDSAVCPPVTVFGLSPPSSLPLSRTSTETGIGSAPSSHAESGNASLDRPRLISGLTKREEQDAVVLDQLEVDRILQQFIKHNDCKLVRSSTELYWLPHRGIDRQLRLVDAAEFLRRLEVLRDYRLPWAKLLVDCDESVQMSIDTPTSGCPKPWSDIRRMALAGLLERYPSDDMDGLLEGIRRHLYHGQHTNGQFTPVWKKAESAPHRSESAKTAHVKEEPASDHPGKTTTKIPARALANYTKARRTSTAPASTQKRKSPATSKGDTSVAMPPSKQVKISPKSGTTKRKAPEGLEDATSIAASPSKQVRVTQESSTGKRNKTRDGSTTRVISPSERFGITIKKFFAARSPDKDDFAHFKGAILPAGGPDANLPPVDDALLDLQTSLEKQRASGSLGDTSGLHDSEIRLCQLIDMPAAQYKCQKARSFVGLATWIEYNEQRRKSERAPPARMQAFNKTQLQQCCNVDVNKASRLWIAFKAWGWFGKEDMVKTVPRVLEETFPKEYRLGWVREMQKFEKEKVPAAEWSKCAEWDLDV</sequence>
<reference evidence="2 3" key="1">
    <citation type="submission" date="2015-01" db="EMBL/GenBank/DDBJ databases">
        <title>The Genome Sequence of Capronia semiimmersa CBS27337.</title>
        <authorList>
            <consortium name="The Broad Institute Genomics Platform"/>
            <person name="Cuomo C."/>
            <person name="de Hoog S."/>
            <person name="Gorbushina A."/>
            <person name="Stielow B."/>
            <person name="Teixiera M."/>
            <person name="Abouelleil A."/>
            <person name="Chapman S.B."/>
            <person name="Priest M."/>
            <person name="Young S.K."/>
            <person name="Wortman J."/>
            <person name="Nusbaum C."/>
            <person name="Birren B."/>
        </authorList>
    </citation>
    <scope>NUCLEOTIDE SEQUENCE [LARGE SCALE GENOMIC DNA]</scope>
    <source>
        <strain evidence="2 3">CBS 27337</strain>
    </source>
</reference>
<feature type="region of interest" description="Disordered" evidence="1">
    <location>
        <begin position="248"/>
        <end position="377"/>
    </location>
</feature>
<dbReference type="Proteomes" id="UP000054266">
    <property type="component" value="Unassembled WGS sequence"/>
</dbReference>
<feature type="compositionally biased region" description="Basic and acidic residues" evidence="1">
    <location>
        <begin position="248"/>
        <end position="274"/>
    </location>
</feature>
<gene>
    <name evidence="2" type="ORF">PV04_04327</name>
</gene>